<accession>B8B4B5</accession>
<sequence length="79" mass="9211">MAESWRRPQADPRVVAGRRRGDGWRMWWGKTRNKRLIRDDNRYPAKQVAKVRGGELGIGISSELVKRSDFDNDEVIAWS</sequence>
<dbReference type="HOGENOM" id="CLU_2610322_0_0_1"/>
<dbReference type="Gramene" id="BGIOSGA020937-TA">
    <property type="protein sequence ID" value="BGIOSGA020937-PA"/>
    <property type="gene ID" value="BGIOSGA020937"/>
</dbReference>
<dbReference type="AlphaFoldDB" id="B8B4B5"/>
<protein>
    <submittedName>
        <fullName evidence="1">Uncharacterized protein</fullName>
    </submittedName>
</protein>
<keyword evidence="2" id="KW-1185">Reference proteome</keyword>
<evidence type="ECO:0000313" key="2">
    <source>
        <dbReference type="Proteomes" id="UP000007015"/>
    </source>
</evidence>
<evidence type="ECO:0000313" key="1">
    <source>
        <dbReference type="EMBL" id="EEC80914.1"/>
    </source>
</evidence>
<reference evidence="1 2" key="1">
    <citation type="journal article" date="2005" name="PLoS Biol.">
        <title>The genomes of Oryza sativa: a history of duplications.</title>
        <authorList>
            <person name="Yu J."/>
            <person name="Wang J."/>
            <person name="Lin W."/>
            <person name="Li S."/>
            <person name="Li H."/>
            <person name="Zhou J."/>
            <person name="Ni P."/>
            <person name="Dong W."/>
            <person name="Hu S."/>
            <person name="Zeng C."/>
            <person name="Zhang J."/>
            <person name="Zhang Y."/>
            <person name="Li R."/>
            <person name="Xu Z."/>
            <person name="Li S."/>
            <person name="Li X."/>
            <person name="Zheng H."/>
            <person name="Cong L."/>
            <person name="Lin L."/>
            <person name="Yin J."/>
            <person name="Geng J."/>
            <person name="Li G."/>
            <person name="Shi J."/>
            <person name="Liu J."/>
            <person name="Lv H."/>
            <person name="Li J."/>
            <person name="Wang J."/>
            <person name="Deng Y."/>
            <person name="Ran L."/>
            <person name="Shi X."/>
            <person name="Wang X."/>
            <person name="Wu Q."/>
            <person name="Li C."/>
            <person name="Ren X."/>
            <person name="Wang J."/>
            <person name="Wang X."/>
            <person name="Li D."/>
            <person name="Liu D."/>
            <person name="Zhang X."/>
            <person name="Ji Z."/>
            <person name="Zhao W."/>
            <person name="Sun Y."/>
            <person name="Zhang Z."/>
            <person name="Bao J."/>
            <person name="Han Y."/>
            <person name="Dong L."/>
            <person name="Ji J."/>
            <person name="Chen P."/>
            <person name="Wu S."/>
            <person name="Liu J."/>
            <person name="Xiao Y."/>
            <person name="Bu D."/>
            <person name="Tan J."/>
            <person name="Yang L."/>
            <person name="Ye C."/>
            <person name="Zhang J."/>
            <person name="Xu J."/>
            <person name="Zhou Y."/>
            <person name="Yu Y."/>
            <person name="Zhang B."/>
            <person name="Zhuang S."/>
            <person name="Wei H."/>
            <person name="Liu B."/>
            <person name="Lei M."/>
            <person name="Yu H."/>
            <person name="Li Y."/>
            <person name="Xu H."/>
            <person name="Wei S."/>
            <person name="He X."/>
            <person name="Fang L."/>
            <person name="Zhang Z."/>
            <person name="Zhang Y."/>
            <person name="Huang X."/>
            <person name="Su Z."/>
            <person name="Tong W."/>
            <person name="Li J."/>
            <person name="Tong Z."/>
            <person name="Li S."/>
            <person name="Ye J."/>
            <person name="Wang L."/>
            <person name="Fang L."/>
            <person name="Lei T."/>
            <person name="Chen C."/>
            <person name="Chen H."/>
            <person name="Xu Z."/>
            <person name="Li H."/>
            <person name="Huang H."/>
            <person name="Zhang F."/>
            <person name="Xu H."/>
            <person name="Li N."/>
            <person name="Zhao C."/>
            <person name="Li S."/>
            <person name="Dong L."/>
            <person name="Huang Y."/>
            <person name="Li L."/>
            <person name="Xi Y."/>
            <person name="Qi Q."/>
            <person name="Li W."/>
            <person name="Zhang B."/>
            <person name="Hu W."/>
            <person name="Zhang Y."/>
            <person name="Tian X."/>
            <person name="Jiao Y."/>
            <person name="Liang X."/>
            <person name="Jin J."/>
            <person name="Gao L."/>
            <person name="Zheng W."/>
            <person name="Hao B."/>
            <person name="Liu S."/>
            <person name="Wang W."/>
            <person name="Yuan L."/>
            <person name="Cao M."/>
            <person name="McDermott J."/>
            <person name="Samudrala R."/>
            <person name="Wang J."/>
            <person name="Wong G.K."/>
            <person name="Yang H."/>
        </authorList>
    </citation>
    <scope>NUCLEOTIDE SEQUENCE [LARGE SCALE GENOMIC DNA]</scope>
    <source>
        <strain evidence="2">cv. 93-11</strain>
    </source>
</reference>
<proteinExistence type="predicted"/>
<dbReference type="EMBL" id="CM000131">
    <property type="protein sequence ID" value="EEC80914.1"/>
    <property type="molecule type" value="Genomic_DNA"/>
</dbReference>
<gene>
    <name evidence="1" type="ORF">OsI_23584</name>
</gene>
<dbReference type="Proteomes" id="UP000007015">
    <property type="component" value="Chromosome 6"/>
</dbReference>
<organism evidence="1 2">
    <name type="scientific">Oryza sativa subsp. indica</name>
    <name type="common">Rice</name>
    <dbReference type="NCBI Taxonomy" id="39946"/>
    <lineage>
        <taxon>Eukaryota</taxon>
        <taxon>Viridiplantae</taxon>
        <taxon>Streptophyta</taxon>
        <taxon>Embryophyta</taxon>
        <taxon>Tracheophyta</taxon>
        <taxon>Spermatophyta</taxon>
        <taxon>Magnoliopsida</taxon>
        <taxon>Liliopsida</taxon>
        <taxon>Poales</taxon>
        <taxon>Poaceae</taxon>
        <taxon>BOP clade</taxon>
        <taxon>Oryzoideae</taxon>
        <taxon>Oryzeae</taxon>
        <taxon>Oryzinae</taxon>
        <taxon>Oryza</taxon>
        <taxon>Oryza sativa</taxon>
    </lineage>
</organism>
<name>B8B4B5_ORYSI</name>